<accession>A0A4U0F0X5</accession>
<sequence>MHRFLSNFCLLTLVCTVLFNCANRGTPSGGEKDVTPPEIVRSVPENNSINFKGKEIRIYFDEYIKLNDIQKQLIVSPPMDPAPEITPLGSASKYITIKIHDTLQENTTYAFNFGTSIVDNNEGNPYPYYRYVFSTGNHIDSLSINGFVKNALERTPDDFVSVMLYEVNDTFTDSIIYKQKPKYITNTLDSTTTFKLENLKAGKYLMIALKEKNEDYIFQQKTDKIAFKKEFITLPSDSVYEMNLFKEVTDFKPVRPSLVSGNKIAFGYEGEGEDMNIEILSQTTSDFKSVITKEVEKDTLNFWYKPNFEADSVMVNVSKADFTETFKVNLRDLKKDTLIVKPIEGRSLKLQEDFQLQGTTPFASMDESKITILDKDSTNVSFTSRLDTFNNTYNLSFDKTEENIYRITLLPGALTDFFEDRNDTLNFNVRTKAEIDYGEIRVNLQNAVYPVIVQLVDKKGELEVEQYVEDASKPIDFLSLNPGKYFIRVIFDTNKNGKYDSGNFLNKIQPERVSHDSKEIDVRAYSEQIITFTLQ</sequence>
<dbReference type="AlphaFoldDB" id="A0A4U0F0X5"/>
<dbReference type="RefSeq" id="WP_136840471.1">
    <property type="nucleotide sequence ID" value="NZ_SUPL01000001.1"/>
</dbReference>
<feature type="domain" description="SbsA Ig-like" evidence="2">
    <location>
        <begin position="33"/>
        <end position="135"/>
    </location>
</feature>
<keyword evidence="4" id="KW-1185">Reference proteome</keyword>
<evidence type="ECO:0000259" key="2">
    <source>
        <dbReference type="Pfam" id="PF13205"/>
    </source>
</evidence>
<protein>
    <recommendedName>
        <fullName evidence="2">SbsA Ig-like domain-containing protein</fullName>
    </recommendedName>
</protein>
<evidence type="ECO:0000313" key="3">
    <source>
        <dbReference type="EMBL" id="TJY38036.1"/>
    </source>
</evidence>
<gene>
    <name evidence="3" type="ORF">E5167_01915</name>
</gene>
<name>A0A4U0F0X5_9FLAO</name>
<evidence type="ECO:0000256" key="1">
    <source>
        <dbReference type="ARBA" id="ARBA00022729"/>
    </source>
</evidence>
<comment type="caution">
    <text evidence="3">The sequence shown here is derived from an EMBL/GenBank/DDBJ whole genome shotgun (WGS) entry which is preliminary data.</text>
</comment>
<proteinExistence type="predicted"/>
<dbReference type="OrthoDB" id="9809989at2"/>
<dbReference type="Pfam" id="PF13205">
    <property type="entry name" value="Big_5"/>
    <property type="match status" value="1"/>
</dbReference>
<dbReference type="EMBL" id="SUPL01000001">
    <property type="protein sequence ID" value="TJY38036.1"/>
    <property type="molecule type" value="Genomic_DNA"/>
</dbReference>
<dbReference type="Proteomes" id="UP000307657">
    <property type="component" value="Unassembled WGS sequence"/>
</dbReference>
<reference evidence="3 4" key="1">
    <citation type="submission" date="2019-04" db="EMBL/GenBank/DDBJ databases">
        <title>Lacinutrix sp. nov., isolated from marine water.</title>
        <authorList>
            <person name="Kim W."/>
        </authorList>
    </citation>
    <scope>NUCLEOTIDE SEQUENCE [LARGE SCALE GENOMIC DNA]</scope>
    <source>
        <strain evidence="3 4">CAU 1491</strain>
    </source>
</reference>
<organism evidence="3 4">
    <name type="scientific">Pontimicrobium aquaticum</name>
    <dbReference type="NCBI Taxonomy" id="2565367"/>
    <lineage>
        <taxon>Bacteria</taxon>
        <taxon>Pseudomonadati</taxon>
        <taxon>Bacteroidota</taxon>
        <taxon>Flavobacteriia</taxon>
        <taxon>Flavobacteriales</taxon>
        <taxon>Flavobacteriaceae</taxon>
        <taxon>Pontimicrobium</taxon>
    </lineage>
</organism>
<keyword evidence="1" id="KW-0732">Signal</keyword>
<dbReference type="InterPro" id="IPR032812">
    <property type="entry name" value="SbsA_Ig"/>
</dbReference>
<evidence type="ECO:0000313" key="4">
    <source>
        <dbReference type="Proteomes" id="UP000307657"/>
    </source>
</evidence>